<dbReference type="RefSeq" id="WP_221250050.1">
    <property type="nucleotide sequence ID" value="NZ_AP024355.1"/>
</dbReference>
<keyword evidence="4" id="KW-0808">Transferase</keyword>
<dbReference type="InterPro" id="IPR036890">
    <property type="entry name" value="HATPase_C_sf"/>
</dbReference>
<dbReference type="Gene3D" id="1.10.287.130">
    <property type="match status" value="1"/>
</dbReference>
<dbReference type="SMART" id="SM00388">
    <property type="entry name" value="HisKA"/>
    <property type="match status" value="1"/>
</dbReference>
<dbReference type="SUPFAM" id="SSF55874">
    <property type="entry name" value="ATPase domain of HSP90 chaperone/DNA topoisomerase II/histidine kinase"/>
    <property type="match status" value="1"/>
</dbReference>
<dbReference type="SUPFAM" id="SSF47384">
    <property type="entry name" value="Homodimeric domain of signal transducing histidine kinase"/>
    <property type="match status" value="1"/>
</dbReference>
<dbReference type="InterPro" id="IPR036097">
    <property type="entry name" value="HisK_dim/P_sf"/>
</dbReference>
<reference evidence="10 11" key="1">
    <citation type="journal article" date="2016" name="C (Basel)">
        <title>Selective Growth of and Electricity Production by Marine Exoelectrogenic Bacteria in Self-Aggregated Hydrogel of Microbially Reduced Graphene Oxide.</title>
        <authorList>
            <person name="Yoshida N."/>
            <person name="Goto Y."/>
            <person name="Miyata Y."/>
        </authorList>
    </citation>
    <scope>NUCLEOTIDE SEQUENCE [LARGE SCALE GENOMIC DNA]</scope>
    <source>
        <strain evidence="10 11">NIT-T3</strain>
    </source>
</reference>
<dbReference type="EC" id="2.7.13.3" evidence="2"/>
<protein>
    <recommendedName>
        <fullName evidence="2">histidine kinase</fullName>
        <ecNumber evidence="2">2.7.13.3</ecNumber>
    </recommendedName>
</protein>
<evidence type="ECO:0000256" key="2">
    <source>
        <dbReference type="ARBA" id="ARBA00012438"/>
    </source>
</evidence>
<evidence type="ECO:0000256" key="8">
    <source>
        <dbReference type="ARBA" id="ARBA00023012"/>
    </source>
</evidence>
<dbReference type="InterPro" id="IPR003594">
    <property type="entry name" value="HATPase_dom"/>
</dbReference>
<dbReference type="InterPro" id="IPR029016">
    <property type="entry name" value="GAF-like_dom_sf"/>
</dbReference>
<evidence type="ECO:0000259" key="9">
    <source>
        <dbReference type="PROSITE" id="PS50109"/>
    </source>
</evidence>
<reference evidence="10 11" key="2">
    <citation type="journal article" date="2021" name="Int. J. Syst. Evol. Microbiol.">
        <title>Isolation and Polyphasic Characterization of Desulfuromonas versatilis sp. Nov., an Electrogenic Bacteria Capable of Versatile Metabolism Isolated from a Graphene Oxide-Reducing Enrichment Culture.</title>
        <authorList>
            <person name="Xie L."/>
            <person name="Yoshida N."/>
            <person name="Ishii S."/>
            <person name="Meng L."/>
        </authorList>
    </citation>
    <scope>NUCLEOTIDE SEQUENCE [LARGE SCALE GENOMIC DNA]</scope>
    <source>
        <strain evidence="10 11">NIT-T3</strain>
    </source>
</reference>
<keyword evidence="6" id="KW-0418">Kinase</keyword>
<feature type="domain" description="Histidine kinase" evidence="9">
    <location>
        <begin position="555"/>
        <end position="765"/>
    </location>
</feature>
<dbReference type="PRINTS" id="PR00344">
    <property type="entry name" value="BCTRLSENSOR"/>
</dbReference>
<evidence type="ECO:0000256" key="4">
    <source>
        <dbReference type="ARBA" id="ARBA00022679"/>
    </source>
</evidence>
<evidence type="ECO:0000256" key="1">
    <source>
        <dbReference type="ARBA" id="ARBA00000085"/>
    </source>
</evidence>
<proteinExistence type="predicted"/>
<dbReference type="PANTHER" id="PTHR43065">
    <property type="entry name" value="SENSOR HISTIDINE KINASE"/>
    <property type="match status" value="1"/>
</dbReference>
<dbReference type="InterPro" id="IPR004358">
    <property type="entry name" value="Sig_transdc_His_kin-like_C"/>
</dbReference>
<evidence type="ECO:0000256" key="6">
    <source>
        <dbReference type="ARBA" id="ARBA00022777"/>
    </source>
</evidence>
<dbReference type="InterPro" id="IPR005467">
    <property type="entry name" value="His_kinase_dom"/>
</dbReference>
<name>A0ABN6E2T9_9BACT</name>
<dbReference type="SUPFAM" id="SSF55781">
    <property type="entry name" value="GAF domain-like"/>
    <property type="match status" value="2"/>
</dbReference>
<evidence type="ECO:0000256" key="7">
    <source>
        <dbReference type="ARBA" id="ARBA00022840"/>
    </source>
</evidence>
<dbReference type="Pfam" id="PF00512">
    <property type="entry name" value="HisKA"/>
    <property type="match status" value="1"/>
</dbReference>
<keyword evidence="5" id="KW-0547">Nucleotide-binding</keyword>
<evidence type="ECO:0000256" key="3">
    <source>
        <dbReference type="ARBA" id="ARBA00022553"/>
    </source>
</evidence>
<accession>A0ABN6E2T9</accession>
<evidence type="ECO:0000313" key="10">
    <source>
        <dbReference type="EMBL" id="BCR06665.1"/>
    </source>
</evidence>
<keyword evidence="7" id="KW-0067">ATP-binding</keyword>
<keyword evidence="3" id="KW-0597">Phosphoprotein</keyword>
<dbReference type="Gene3D" id="3.30.450.40">
    <property type="match status" value="2"/>
</dbReference>
<dbReference type="PROSITE" id="PS50109">
    <property type="entry name" value="HIS_KIN"/>
    <property type="match status" value="1"/>
</dbReference>
<dbReference type="SMART" id="SM00387">
    <property type="entry name" value="HATPase_c"/>
    <property type="match status" value="1"/>
</dbReference>
<evidence type="ECO:0000256" key="5">
    <source>
        <dbReference type="ARBA" id="ARBA00022741"/>
    </source>
</evidence>
<dbReference type="InterPro" id="IPR003661">
    <property type="entry name" value="HisK_dim/P_dom"/>
</dbReference>
<dbReference type="Pfam" id="PF02518">
    <property type="entry name" value="HATPase_c"/>
    <property type="match status" value="1"/>
</dbReference>
<dbReference type="InterPro" id="IPR003018">
    <property type="entry name" value="GAF"/>
</dbReference>
<dbReference type="CDD" id="cd00082">
    <property type="entry name" value="HisKA"/>
    <property type="match status" value="1"/>
</dbReference>
<keyword evidence="11" id="KW-1185">Reference proteome</keyword>
<keyword evidence="8" id="KW-0902">Two-component regulatory system</keyword>
<dbReference type="Gene3D" id="3.30.565.10">
    <property type="entry name" value="Histidine kinase-like ATPase, C-terminal domain"/>
    <property type="match status" value="1"/>
</dbReference>
<evidence type="ECO:0000313" key="11">
    <source>
        <dbReference type="Proteomes" id="UP001319827"/>
    </source>
</evidence>
<dbReference type="Pfam" id="PF01590">
    <property type="entry name" value="GAF"/>
    <property type="match status" value="1"/>
</dbReference>
<dbReference type="Proteomes" id="UP001319827">
    <property type="component" value="Chromosome"/>
</dbReference>
<dbReference type="PANTHER" id="PTHR43065:SF10">
    <property type="entry name" value="PEROXIDE STRESS-ACTIVATED HISTIDINE KINASE MAK3"/>
    <property type="match status" value="1"/>
</dbReference>
<sequence length="771" mass="84194">MKCDPYEVLRKVVRIANSTALEFPAGFQAILRFLARRLELEEIHLLLLDSRQKSFSFQIDPHGPGRHLENGASRPASPLEKTALASRKPAFGEGRASFPLCNPQRNYGVLNLAVPPGAGLAQELSELLGAVCAQLAMLAQHAVLKAESGRRVRQLTLLSDLGQQLNQARTLRELLPAAVRTLLRRSGAACVVLRPLIGETVLGRSFVRTHPDFRTLRPLFLDLEEEASARALGVMTTVFRQGLPRSGQLQGPLPPAMVAIPLLFQERAVGTLTLFGGDQGGVPVVYDREAKRLFAAIGAKVAQALERVSSRERLELLSVENDRKFREAQLLYRISRAVHSTLRLNEVVHLILSAATIPEGGGFGRAMLFTINERTGTLQGMLGVSRETASLLLPAEGGQLPWARPVINDATLDAQRQAPFCRQVMKQRLALDDADNSLARSAREGRVVLVRETGQATASDRLLADAMGVSCLACAPLRGKERTLGVLVVDNAQPGEEISSDRLRFLELFANQAGAAIENSMLLHRLETTHQELRHAQDRLTQGEKMAALGEMAASVAHELRNPLVSIGGFAKRLARIAPEQSREQEYAAIIAREALRMEVLLTDVLDFSKKQMLCFAQCSIPAIIDKALALEADALTRSLIRVEREIEAELPLVQADEEKLLQVLINLVTNARQVMAHGGGLLVKAYSTILRGEPAVTLEVADTGGGIKPEILRSIFEPFFTTKTKGTGLGLPISHRIVEQHQGKIEVRNNELGAVFLVCLPVSGPVVPFR</sequence>
<dbReference type="EMBL" id="AP024355">
    <property type="protein sequence ID" value="BCR06665.1"/>
    <property type="molecule type" value="Genomic_DNA"/>
</dbReference>
<comment type="catalytic activity">
    <reaction evidence="1">
        <text>ATP + protein L-histidine = ADP + protein N-phospho-L-histidine.</text>
        <dbReference type="EC" id="2.7.13.3"/>
    </reaction>
</comment>
<dbReference type="SMART" id="SM00065">
    <property type="entry name" value="GAF"/>
    <property type="match status" value="2"/>
</dbReference>
<organism evidence="10 11">
    <name type="scientific">Desulfuromonas versatilis</name>
    <dbReference type="NCBI Taxonomy" id="2802975"/>
    <lineage>
        <taxon>Bacteria</taxon>
        <taxon>Pseudomonadati</taxon>
        <taxon>Thermodesulfobacteriota</taxon>
        <taxon>Desulfuromonadia</taxon>
        <taxon>Desulfuromonadales</taxon>
        <taxon>Desulfuromonadaceae</taxon>
        <taxon>Desulfuromonas</taxon>
    </lineage>
</organism>
<gene>
    <name evidence="10" type="ORF">DESUT3_37340</name>
</gene>